<evidence type="ECO:0000256" key="1">
    <source>
        <dbReference type="SAM" id="MobiDB-lite"/>
    </source>
</evidence>
<dbReference type="Proteomes" id="UP000233837">
    <property type="component" value="Unassembled WGS sequence"/>
</dbReference>
<evidence type="ECO:0000313" key="4">
    <source>
        <dbReference type="Proteomes" id="UP000233837"/>
    </source>
</evidence>
<keyword evidence="2" id="KW-0812">Transmembrane</keyword>
<gene>
    <name evidence="3" type="ORF">MA16_Dca021088</name>
</gene>
<reference evidence="3 4" key="1">
    <citation type="journal article" date="2016" name="Sci. Rep.">
        <title>The Dendrobium catenatum Lindl. genome sequence provides insights into polysaccharide synthase, floral development and adaptive evolution.</title>
        <authorList>
            <person name="Zhang G.Q."/>
            <person name="Xu Q."/>
            <person name="Bian C."/>
            <person name="Tsai W.C."/>
            <person name="Yeh C.M."/>
            <person name="Liu K.W."/>
            <person name="Yoshida K."/>
            <person name="Zhang L.S."/>
            <person name="Chang S.B."/>
            <person name="Chen F."/>
            <person name="Shi Y."/>
            <person name="Su Y.Y."/>
            <person name="Zhang Y.Q."/>
            <person name="Chen L.J."/>
            <person name="Yin Y."/>
            <person name="Lin M."/>
            <person name="Huang H."/>
            <person name="Deng H."/>
            <person name="Wang Z.W."/>
            <person name="Zhu S.L."/>
            <person name="Zhao X."/>
            <person name="Deng C."/>
            <person name="Niu S.C."/>
            <person name="Huang J."/>
            <person name="Wang M."/>
            <person name="Liu G.H."/>
            <person name="Yang H.J."/>
            <person name="Xiao X.J."/>
            <person name="Hsiao Y.Y."/>
            <person name="Wu W.L."/>
            <person name="Chen Y.Y."/>
            <person name="Mitsuda N."/>
            <person name="Ohme-Takagi M."/>
            <person name="Luo Y.B."/>
            <person name="Van de Peer Y."/>
            <person name="Liu Z.J."/>
        </authorList>
    </citation>
    <scope>NUCLEOTIDE SEQUENCE [LARGE SCALE GENOMIC DNA]</scope>
    <source>
        <tissue evidence="3">The whole plant</tissue>
    </source>
</reference>
<sequence>MYTQLVIAVNASYALDHYTPLLLSLQDCKFVRESFNTITTNYCTFLEQDLSMVNAGLVLISIGVILCLFLWILYVNRRQSSNNSLYSLNQGSNETCNASFNRRRVLRRSIRGPTLTPPPDPNRRGRIQSPSPDPRSEIALISRYCTWP</sequence>
<reference evidence="3 4" key="2">
    <citation type="journal article" date="2017" name="Nature">
        <title>The Apostasia genome and the evolution of orchids.</title>
        <authorList>
            <person name="Zhang G.Q."/>
            <person name="Liu K.W."/>
            <person name="Li Z."/>
            <person name="Lohaus R."/>
            <person name="Hsiao Y.Y."/>
            <person name="Niu S.C."/>
            <person name="Wang J.Y."/>
            <person name="Lin Y.C."/>
            <person name="Xu Q."/>
            <person name="Chen L.J."/>
            <person name="Yoshida K."/>
            <person name="Fujiwara S."/>
            <person name="Wang Z.W."/>
            <person name="Zhang Y.Q."/>
            <person name="Mitsuda N."/>
            <person name="Wang M."/>
            <person name="Liu G.H."/>
            <person name="Pecoraro L."/>
            <person name="Huang H.X."/>
            <person name="Xiao X.J."/>
            <person name="Lin M."/>
            <person name="Wu X.Y."/>
            <person name="Wu W.L."/>
            <person name="Chen Y.Y."/>
            <person name="Chang S.B."/>
            <person name="Sakamoto S."/>
            <person name="Ohme-Takagi M."/>
            <person name="Yagi M."/>
            <person name="Zeng S.J."/>
            <person name="Shen C.Y."/>
            <person name="Yeh C.M."/>
            <person name="Luo Y.B."/>
            <person name="Tsai W.C."/>
            <person name="Van de Peer Y."/>
            <person name="Liu Z.J."/>
        </authorList>
    </citation>
    <scope>NUCLEOTIDE SEQUENCE [LARGE SCALE GENOMIC DNA]</scope>
    <source>
        <tissue evidence="3">The whole plant</tissue>
    </source>
</reference>
<feature type="transmembrane region" description="Helical" evidence="2">
    <location>
        <begin position="55"/>
        <end position="75"/>
    </location>
</feature>
<dbReference type="PANTHER" id="PTHR31414:SF16">
    <property type="entry name" value="TRANSMEMBRANE PROTEIN"/>
    <property type="match status" value="1"/>
</dbReference>
<dbReference type="GO" id="GO:0016020">
    <property type="term" value="C:membrane"/>
    <property type="evidence" value="ECO:0007669"/>
    <property type="project" value="TreeGrafter"/>
</dbReference>
<accession>A0A2I0VXY1</accession>
<dbReference type="InterPro" id="IPR040283">
    <property type="entry name" value="DDB_G0292058-like"/>
</dbReference>
<protein>
    <submittedName>
        <fullName evidence="3">Uncharacterized protein</fullName>
    </submittedName>
</protein>
<keyword evidence="2" id="KW-1133">Transmembrane helix</keyword>
<feature type="region of interest" description="Disordered" evidence="1">
    <location>
        <begin position="111"/>
        <end position="135"/>
    </location>
</feature>
<keyword evidence="2" id="KW-0472">Membrane</keyword>
<evidence type="ECO:0000313" key="3">
    <source>
        <dbReference type="EMBL" id="PKU68260.1"/>
    </source>
</evidence>
<dbReference type="PANTHER" id="PTHR31414">
    <property type="entry name" value="TRANSMEMBRANE PROTEIN DDB_G0292058"/>
    <property type="match status" value="1"/>
</dbReference>
<dbReference type="AlphaFoldDB" id="A0A2I0VXY1"/>
<keyword evidence="4" id="KW-1185">Reference proteome</keyword>
<dbReference type="EMBL" id="KZ503109">
    <property type="protein sequence ID" value="PKU68260.1"/>
    <property type="molecule type" value="Genomic_DNA"/>
</dbReference>
<name>A0A2I0VXY1_9ASPA</name>
<organism evidence="3 4">
    <name type="scientific">Dendrobium catenatum</name>
    <dbReference type="NCBI Taxonomy" id="906689"/>
    <lineage>
        <taxon>Eukaryota</taxon>
        <taxon>Viridiplantae</taxon>
        <taxon>Streptophyta</taxon>
        <taxon>Embryophyta</taxon>
        <taxon>Tracheophyta</taxon>
        <taxon>Spermatophyta</taxon>
        <taxon>Magnoliopsida</taxon>
        <taxon>Liliopsida</taxon>
        <taxon>Asparagales</taxon>
        <taxon>Orchidaceae</taxon>
        <taxon>Epidendroideae</taxon>
        <taxon>Malaxideae</taxon>
        <taxon>Dendrobiinae</taxon>
        <taxon>Dendrobium</taxon>
    </lineage>
</organism>
<evidence type="ECO:0000256" key="2">
    <source>
        <dbReference type="SAM" id="Phobius"/>
    </source>
</evidence>
<proteinExistence type="predicted"/>